<dbReference type="GO" id="GO:0070004">
    <property type="term" value="F:cysteine-type exopeptidase activity"/>
    <property type="evidence" value="ECO:0007669"/>
    <property type="project" value="InterPro"/>
</dbReference>
<dbReference type="Gene3D" id="3.60.60.10">
    <property type="entry name" value="Penicillin V Acylase, Chain A"/>
    <property type="match status" value="1"/>
</dbReference>
<dbReference type="GO" id="GO:0016805">
    <property type="term" value="F:dipeptidase activity"/>
    <property type="evidence" value="ECO:0007669"/>
    <property type="project" value="UniProtKB-KW"/>
</dbReference>
<name>A0A291T9Y6_9FIRM</name>
<dbReference type="InterPro" id="IPR005322">
    <property type="entry name" value="Peptidase_C69"/>
</dbReference>
<dbReference type="Proteomes" id="UP000223709">
    <property type="component" value="Chromosome"/>
</dbReference>
<accession>A0A291T9Y6</accession>
<keyword evidence="2" id="KW-0732">Signal</keyword>
<dbReference type="EC" id="3.4.-.-" evidence="1"/>
<dbReference type="Pfam" id="PF03577">
    <property type="entry name" value="Peptidase_C69"/>
    <property type="match status" value="1"/>
</dbReference>
<comment type="catalytic activity">
    <reaction evidence="1">
        <text>an L-aminoacyl-L-amino acid + H2O = 2 an L-alpha-amino acid</text>
        <dbReference type="Rhea" id="RHEA:48940"/>
        <dbReference type="ChEBI" id="CHEBI:15377"/>
        <dbReference type="ChEBI" id="CHEBI:59869"/>
        <dbReference type="ChEBI" id="CHEBI:77460"/>
    </reaction>
</comment>
<evidence type="ECO:0000313" key="3">
    <source>
        <dbReference type="EMBL" id="ATL89977.1"/>
    </source>
</evidence>
<proteinExistence type="inferred from homology"/>
<comment type="similarity">
    <text evidence="1">Belongs to the peptidase C69 family.</text>
</comment>
<keyword evidence="1" id="KW-0224">Dipeptidase</keyword>
<dbReference type="PANTHER" id="PTHR12994:SF17">
    <property type="entry name" value="LD30995P"/>
    <property type="match status" value="1"/>
</dbReference>
<protein>
    <recommendedName>
        <fullName evidence="1">Dipeptidase</fullName>
        <ecNumber evidence="1">3.4.-.-</ecNumber>
    </recommendedName>
</protein>
<evidence type="ECO:0000256" key="2">
    <source>
        <dbReference type="SAM" id="SignalP"/>
    </source>
</evidence>
<dbReference type="AlphaFoldDB" id="A0A291T9Y6"/>
<dbReference type="EMBL" id="CP023819">
    <property type="protein sequence ID" value="ATL89977.1"/>
    <property type="molecule type" value="Genomic_DNA"/>
</dbReference>
<organism evidence="3 4">
    <name type="scientific">Faecalibacterium prausnitzii</name>
    <dbReference type="NCBI Taxonomy" id="853"/>
    <lineage>
        <taxon>Bacteria</taxon>
        <taxon>Bacillati</taxon>
        <taxon>Bacillota</taxon>
        <taxon>Clostridia</taxon>
        <taxon>Eubacteriales</taxon>
        <taxon>Oscillospiraceae</taxon>
        <taxon>Faecalibacterium</taxon>
    </lineage>
</organism>
<dbReference type="PANTHER" id="PTHR12994">
    <property type="entry name" value="SECERNIN"/>
    <property type="match status" value="1"/>
</dbReference>
<reference evidence="3 4" key="1">
    <citation type="submission" date="2017-10" db="EMBL/GenBank/DDBJ databases">
        <title>Complete Genome Sequence of Faecalibacterium prausnitzii isolated from the gut of healthy adult Indian.</title>
        <authorList>
            <person name="Bag S."/>
            <person name="Ghosh T.S."/>
            <person name="Das B."/>
        </authorList>
    </citation>
    <scope>NUCLEOTIDE SEQUENCE [LARGE SCALE GENOMIC DNA]</scope>
    <source>
        <strain evidence="3 4">Indica</strain>
    </source>
</reference>
<keyword evidence="1" id="KW-0378">Hydrolase</keyword>
<sequence>MPTINKRGIDTIMSLKKKIAAAFIACAMTLAVVPSAFACTALYVGSDLTEDGTTMFGRIEDLGTNDYNKLFNISPAGKHTAGEVYEGCYGFTYTFTHDSYRYTARRDDNGLGVCPDCDSTHEHTPYEEAGTNEKGVMVSATESLYGTDAVLSVDPYVDNGIEEAEITTVLLSEASTAREGVALLTSIYDNAGAAGGSGVFIADQNETWFVENLTGHTYLALKLSSSVVFMQPNVAAMGKIDLDDTDHVVASANLISVAQKAGTFVGDAAANVIDLDASYNGDIASDRMAAGLNYLYGTDTFTKDNYSETDFAISNVGENGAIVPVYSNIQLTKKFSVEDSIHFFQTEPIGKTGNVETHLFQVSAAGDLNTAITEWTAFDDDVYNAFVPYYPMLTTDTADVYKVSVHKVTRSDEQPTEGVWYQDAKGRYYTYPDDWTDSFYGVRDALSNLLTYGSNGNQVTAKDQAAAKASYAALQQEIMADYADMKAAVAAADTLEAKQAAATNASNAMSQKVYNTTLKMYNKLQAKTAARAWVSSLLH</sequence>
<evidence type="ECO:0000256" key="1">
    <source>
        <dbReference type="RuleBase" id="RU364089"/>
    </source>
</evidence>
<gene>
    <name evidence="3" type="ORF">CRH10_06550</name>
</gene>
<evidence type="ECO:0000313" key="4">
    <source>
        <dbReference type="Proteomes" id="UP000223709"/>
    </source>
</evidence>
<feature type="chain" id="PRO_5012380795" description="Dipeptidase" evidence="2">
    <location>
        <begin position="39"/>
        <end position="539"/>
    </location>
</feature>
<keyword evidence="1" id="KW-0645">Protease</keyword>
<dbReference type="GO" id="GO:0006508">
    <property type="term" value="P:proteolysis"/>
    <property type="evidence" value="ECO:0007669"/>
    <property type="project" value="UniProtKB-KW"/>
</dbReference>
<feature type="signal peptide" evidence="2">
    <location>
        <begin position="1"/>
        <end position="38"/>
    </location>
</feature>